<comment type="caution">
    <text evidence="1">The sequence shown here is derived from an EMBL/GenBank/DDBJ whole genome shotgun (WGS) entry which is preliminary data.</text>
</comment>
<reference evidence="1 2" key="1">
    <citation type="submission" date="2022-06" db="EMBL/GenBank/DDBJ databases">
        <title>Genomic Encyclopedia of Type Strains, Phase I: the one thousand microbial genomes (KMG-I) project.</title>
        <authorList>
            <person name="Kyrpides N."/>
        </authorList>
    </citation>
    <scope>NUCLEOTIDE SEQUENCE [LARGE SCALE GENOMIC DNA]</scope>
    <source>
        <strain evidence="1 2">DSM 43889</strain>
    </source>
</reference>
<evidence type="ECO:0000313" key="1">
    <source>
        <dbReference type="EMBL" id="MCP2330420.1"/>
    </source>
</evidence>
<protein>
    <submittedName>
        <fullName evidence="1">Uncharacterized protein</fullName>
    </submittedName>
</protein>
<proteinExistence type="predicted"/>
<keyword evidence="2" id="KW-1185">Reference proteome</keyword>
<dbReference type="EMBL" id="AUBJ02000001">
    <property type="protein sequence ID" value="MCP2330420.1"/>
    <property type="molecule type" value="Genomic_DNA"/>
</dbReference>
<dbReference type="Proteomes" id="UP000791080">
    <property type="component" value="Unassembled WGS sequence"/>
</dbReference>
<organism evidence="1 2">
    <name type="scientific">Actinoalloteichus caeruleus DSM 43889</name>
    <dbReference type="NCBI Taxonomy" id="1120930"/>
    <lineage>
        <taxon>Bacteria</taxon>
        <taxon>Bacillati</taxon>
        <taxon>Actinomycetota</taxon>
        <taxon>Actinomycetes</taxon>
        <taxon>Pseudonocardiales</taxon>
        <taxon>Pseudonocardiaceae</taxon>
        <taxon>Actinoalloteichus</taxon>
        <taxon>Actinoalloteichus cyanogriseus</taxon>
    </lineage>
</organism>
<evidence type="ECO:0000313" key="2">
    <source>
        <dbReference type="Proteomes" id="UP000791080"/>
    </source>
</evidence>
<gene>
    <name evidence="1" type="ORF">G443_000690</name>
</gene>
<name>A0ABT1JD55_ACTCY</name>
<sequence length="82" mass="8464">MVGGGHPGVVEGLAEGARRTSFEEMFAHESVVSVDFLTMREEEIVCQAGGLVRGGGSGWCRGGVVGGRGDGYTSLSMLSGSW</sequence>
<accession>A0ABT1JD55</accession>